<gene>
    <name evidence="2" type="ORF">SO802_033172</name>
</gene>
<comment type="caution">
    <text evidence="2">The sequence shown here is derived from an EMBL/GenBank/DDBJ whole genome shotgun (WGS) entry which is preliminary data.</text>
</comment>
<sequence length="79" mass="8627">MEARIATASLNVSTVVLKRIDPKLKPSKKITEASTSPNVDLREDTMIQEDMPDDSAQGKFEVDSDGMQIEDGGEPFVSD</sequence>
<evidence type="ECO:0000313" key="2">
    <source>
        <dbReference type="EMBL" id="KAK9983647.1"/>
    </source>
</evidence>
<proteinExistence type="predicted"/>
<evidence type="ECO:0000256" key="1">
    <source>
        <dbReference type="SAM" id="MobiDB-lite"/>
    </source>
</evidence>
<evidence type="ECO:0000313" key="3">
    <source>
        <dbReference type="Proteomes" id="UP001459277"/>
    </source>
</evidence>
<feature type="region of interest" description="Disordered" evidence="1">
    <location>
        <begin position="51"/>
        <end position="79"/>
    </location>
</feature>
<dbReference type="AlphaFoldDB" id="A0AAW2BF38"/>
<name>A0AAW2BF38_9ROSI</name>
<organism evidence="2 3">
    <name type="scientific">Lithocarpus litseifolius</name>
    <dbReference type="NCBI Taxonomy" id="425828"/>
    <lineage>
        <taxon>Eukaryota</taxon>
        <taxon>Viridiplantae</taxon>
        <taxon>Streptophyta</taxon>
        <taxon>Embryophyta</taxon>
        <taxon>Tracheophyta</taxon>
        <taxon>Spermatophyta</taxon>
        <taxon>Magnoliopsida</taxon>
        <taxon>eudicotyledons</taxon>
        <taxon>Gunneridae</taxon>
        <taxon>Pentapetalae</taxon>
        <taxon>rosids</taxon>
        <taxon>fabids</taxon>
        <taxon>Fagales</taxon>
        <taxon>Fagaceae</taxon>
        <taxon>Lithocarpus</taxon>
    </lineage>
</organism>
<accession>A0AAW2BF38</accession>
<dbReference type="EMBL" id="JAZDWU010000012">
    <property type="protein sequence ID" value="KAK9983647.1"/>
    <property type="molecule type" value="Genomic_DNA"/>
</dbReference>
<reference evidence="2 3" key="1">
    <citation type="submission" date="2024-01" db="EMBL/GenBank/DDBJ databases">
        <title>A telomere-to-telomere, gap-free genome of sweet tea (Lithocarpus litseifolius).</title>
        <authorList>
            <person name="Zhou J."/>
        </authorList>
    </citation>
    <scope>NUCLEOTIDE SEQUENCE [LARGE SCALE GENOMIC DNA]</scope>
    <source>
        <strain evidence="2">Zhou-2022a</strain>
        <tissue evidence="2">Leaf</tissue>
    </source>
</reference>
<protein>
    <submittedName>
        <fullName evidence="2">Uncharacterized protein</fullName>
    </submittedName>
</protein>
<dbReference type="Proteomes" id="UP001459277">
    <property type="component" value="Unassembled WGS sequence"/>
</dbReference>
<keyword evidence="3" id="KW-1185">Reference proteome</keyword>